<accession>G0MV58</accession>
<evidence type="ECO:0000313" key="4">
    <source>
        <dbReference type="Proteomes" id="UP000008068"/>
    </source>
</evidence>
<protein>
    <recommendedName>
        <fullName evidence="2">RAI1-like domain-containing protein</fullName>
    </recommendedName>
</protein>
<keyword evidence="1" id="KW-0472">Membrane</keyword>
<dbReference type="OrthoDB" id="5865211at2759"/>
<dbReference type="HOGENOM" id="CLU_041478_0_0_1"/>
<dbReference type="Pfam" id="PF08652">
    <property type="entry name" value="RAI1"/>
    <property type="match status" value="1"/>
</dbReference>
<gene>
    <name evidence="3" type="ORF">CAEBREN_00040</name>
</gene>
<keyword evidence="1" id="KW-1133">Transmembrane helix</keyword>
<keyword evidence="1" id="KW-0812">Transmembrane</keyword>
<name>G0MV58_CAEBE</name>
<sequence>MEEIEVDPWIRKKIDVYDVYSIIGVLYSIPFVIIDELTLRRSREKFMKECRMIPCDNRKIIDEKSVPSLDFEPPIDILGCKMTPYLKGSSSQHMCTILDGIDDAGYTLEGVDVLVASETLHKIAGAVFHQETSWKLRAYLETVQNKKMIVLCDDDQEKIETGPARRFEQRVESQRLASLKFAQAWSQRGDLDPEESKISRITNPLIHGSRLVLANLKCGSSTLKMAVVGEVDMCTAQQSVNTAVMTGRPHRVNLGSDPDEVLDSFEYLWSRCFWIGLTNCLIGMRSDFSAPVKTVHRFDIKEYYHTSRKRFDNLIDVSTNCVAQVMNRLKEAVESVPNSNWIVQYVGRDEEFEPNNIKISKAPETHSFWLIREYFQIAEYELVTKKNQAAMAGKKNDVIPRVVHCPQQKRSRLSKIRTDTTDFAKQFHRLLKHITP</sequence>
<evidence type="ECO:0000313" key="3">
    <source>
        <dbReference type="EMBL" id="EGT44856.1"/>
    </source>
</evidence>
<dbReference type="InterPro" id="IPR013961">
    <property type="entry name" value="RAI1"/>
</dbReference>
<organism evidence="4">
    <name type="scientific">Caenorhabditis brenneri</name>
    <name type="common">Nematode worm</name>
    <dbReference type="NCBI Taxonomy" id="135651"/>
    <lineage>
        <taxon>Eukaryota</taxon>
        <taxon>Metazoa</taxon>
        <taxon>Ecdysozoa</taxon>
        <taxon>Nematoda</taxon>
        <taxon>Chromadorea</taxon>
        <taxon>Rhabditida</taxon>
        <taxon>Rhabditina</taxon>
        <taxon>Rhabditomorpha</taxon>
        <taxon>Rhabditoidea</taxon>
        <taxon>Rhabditidae</taxon>
        <taxon>Peloderinae</taxon>
        <taxon>Caenorhabditis</taxon>
    </lineage>
</organism>
<dbReference type="eggNOG" id="ENOG502TAGT">
    <property type="taxonomic scope" value="Eukaryota"/>
</dbReference>
<proteinExistence type="predicted"/>
<dbReference type="InParanoid" id="G0MV58"/>
<feature type="transmembrane region" description="Helical" evidence="1">
    <location>
        <begin position="20"/>
        <end position="39"/>
    </location>
</feature>
<dbReference type="FunCoup" id="G0MV58">
    <property type="interactions" value="1099"/>
</dbReference>
<evidence type="ECO:0000256" key="1">
    <source>
        <dbReference type="SAM" id="Phobius"/>
    </source>
</evidence>
<dbReference type="OMA" id="YLWSRCF"/>
<keyword evidence="4" id="KW-1185">Reference proteome</keyword>
<dbReference type="Proteomes" id="UP000008068">
    <property type="component" value="Unassembled WGS sequence"/>
</dbReference>
<dbReference type="EMBL" id="GL379814">
    <property type="protein sequence ID" value="EGT44856.1"/>
    <property type="molecule type" value="Genomic_DNA"/>
</dbReference>
<evidence type="ECO:0000259" key="2">
    <source>
        <dbReference type="Pfam" id="PF08652"/>
    </source>
</evidence>
<dbReference type="AlphaFoldDB" id="G0MV58"/>
<feature type="domain" description="RAI1-like" evidence="2">
    <location>
        <begin position="97"/>
        <end position="353"/>
    </location>
</feature>
<reference evidence="4" key="1">
    <citation type="submission" date="2011-07" db="EMBL/GenBank/DDBJ databases">
        <authorList>
            <consortium name="Caenorhabditis brenneri Sequencing and Analysis Consortium"/>
            <person name="Wilson R.K."/>
        </authorList>
    </citation>
    <scope>NUCLEOTIDE SEQUENCE [LARGE SCALE GENOMIC DNA]</scope>
    <source>
        <strain evidence="4">PB2801</strain>
    </source>
</reference>